<dbReference type="RefSeq" id="WP_138534329.1">
    <property type="nucleotide sequence ID" value="NZ_VANR01000001.1"/>
</dbReference>
<evidence type="ECO:0000313" key="3">
    <source>
        <dbReference type="EMBL" id="TMM32116.1"/>
    </source>
</evidence>
<feature type="domain" description="Outer membrane protein beta-barrel" evidence="2">
    <location>
        <begin position="19"/>
        <end position="197"/>
    </location>
</feature>
<evidence type="ECO:0000313" key="4">
    <source>
        <dbReference type="Proteomes" id="UP000307140"/>
    </source>
</evidence>
<feature type="chain" id="PRO_5024401102" evidence="1">
    <location>
        <begin position="20"/>
        <end position="217"/>
    </location>
</feature>
<dbReference type="InterPro" id="IPR011250">
    <property type="entry name" value="OMP/PagP_B-barrel"/>
</dbReference>
<keyword evidence="4" id="KW-1185">Reference proteome</keyword>
<dbReference type="Proteomes" id="UP000307140">
    <property type="component" value="Unassembled WGS sequence"/>
</dbReference>
<comment type="caution">
    <text evidence="3">The sequence shown here is derived from an EMBL/GenBank/DDBJ whole genome shotgun (WGS) entry which is preliminary data.</text>
</comment>
<dbReference type="Pfam" id="PF13568">
    <property type="entry name" value="OMP_b-brl_2"/>
    <property type="match status" value="1"/>
</dbReference>
<proteinExistence type="predicted"/>
<dbReference type="EMBL" id="VANR01000001">
    <property type="protein sequence ID" value="TMM32116.1"/>
    <property type="molecule type" value="Genomic_DNA"/>
</dbReference>
<sequence>MKKNFLIILILLANISINAQTTEIKFGLKSGINMSKYTPDVYVGNSRILDYQGKIGFYIGGYSNIKISEKFRIQPELLFSNQGTIAVFEDITLTDSNGTPIGNEEDIKYKINESVVSLPILLQYFVSEKFNLEGGIQLGYIINRKEEVLENPFNQFLGNNFQNNNMENDKFDLGFNIGLGYKILENMRINTKYFLGIIERDNVIKSSIFSLGIEYEI</sequence>
<name>A0A5S3NFE2_9FLAO</name>
<dbReference type="OrthoDB" id="1114455at2"/>
<evidence type="ECO:0000259" key="2">
    <source>
        <dbReference type="Pfam" id="PF13568"/>
    </source>
</evidence>
<feature type="signal peptide" evidence="1">
    <location>
        <begin position="1"/>
        <end position="19"/>
    </location>
</feature>
<reference evidence="3 4" key="1">
    <citation type="submission" date="2019-05" db="EMBL/GenBank/DDBJ databases">
        <title>Polaribacter aestuariivivens sp. nov., isolated from a tidal flat.</title>
        <authorList>
            <person name="Yoon J.-H."/>
        </authorList>
    </citation>
    <scope>NUCLEOTIDE SEQUENCE [LARGE SCALE GENOMIC DNA]</scope>
    <source>
        <strain evidence="3 4">DBTF-3</strain>
    </source>
</reference>
<organism evidence="3 4">
    <name type="scientific">Polaribacter aestuariivivens</name>
    <dbReference type="NCBI Taxonomy" id="2304626"/>
    <lineage>
        <taxon>Bacteria</taxon>
        <taxon>Pseudomonadati</taxon>
        <taxon>Bacteroidota</taxon>
        <taxon>Flavobacteriia</taxon>
        <taxon>Flavobacteriales</taxon>
        <taxon>Flavobacteriaceae</taxon>
    </lineage>
</organism>
<gene>
    <name evidence="3" type="ORF">FDT66_01230</name>
</gene>
<dbReference type="InterPro" id="IPR025665">
    <property type="entry name" value="Beta-barrel_OMP_2"/>
</dbReference>
<dbReference type="SUPFAM" id="SSF56925">
    <property type="entry name" value="OMPA-like"/>
    <property type="match status" value="1"/>
</dbReference>
<dbReference type="AlphaFoldDB" id="A0A5S3NFE2"/>
<protein>
    <submittedName>
        <fullName evidence="3">PorT family protein</fullName>
    </submittedName>
</protein>
<keyword evidence="1" id="KW-0732">Signal</keyword>
<evidence type="ECO:0000256" key="1">
    <source>
        <dbReference type="SAM" id="SignalP"/>
    </source>
</evidence>
<accession>A0A5S3NFE2</accession>